<gene>
    <name evidence="9" type="ORF">PISMIDRAFT_312762</name>
</gene>
<name>A0A0C9ZN47_9AGAM</name>
<feature type="transmembrane region" description="Helical" evidence="7">
    <location>
        <begin position="12"/>
        <end position="31"/>
    </location>
</feature>
<keyword evidence="6 7" id="KW-0472">Membrane</keyword>
<evidence type="ECO:0000256" key="4">
    <source>
        <dbReference type="ARBA" id="ARBA00022989"/>
    </source>
</evidence>
<sequence>MQLYLGKDIGDLLIITLNNVVEGTLAIILLTKCRLKLLQSTITGVVILHLLLVPGAAFLTGGARIWEQDLHPAHTQLNHSLLTVGVLALLLPVIFYAAVSGSASNSTTNSTPSTETLQTEFLQMSRGLAVILLLIYIASRIYYHNPPGEGHTMLNHPDTPEEFKNAEIKLANTKPKVNQWVCLAFLAVNVGVMAATAEWLVDSIEPMVVATSITQEWSGIVLLPIVSFSADGAIAVGYFVHRTLSHLLKFRKPEPPTTLAKAEGIDLSIQFLLFWTPVVTLLGWWTDKPLNLLFDVFEVGLLIGACFLVNYVTQDAKTNWIEGFALLCFYTMIVLCTWFYDGQPAIANLLACPGSTTTE</sequence>
<dbReference type="GO" id="GO:0000329">
    <property type="term" value="C:fungal-type vacuole membrane"/>
    <property type="evidence" value="ECO:0007669"/>
    <property type="project" value="TreeGrafter"/>
</dbReference>
<evidence type="ECO:0000259" key="8">
    <source>
        <dbReference type="Pfam" id="PF01699"/>
    </source>
</evidence>
<feature type="transmembrane region" description="Helical" evidence="7">
    <location>
        <begin position="265"/>
        <end position="286"/>
    </location>
</feature>
<evidence type="ECO:0000256" key="1">
    <source>
        <dbReference type="ARBA" id="ARBA00004127"/>
    </source>
</evidence>
<dbReference type="HOGENOM" id="CLU_008721_4_2_1"/>
<feature type="transmembrane region" description="Helical" evidence="7">
    <location>
        <begin position="37"/>
        <end position="60"/>
    </location>
</feature>
<dbReference type="GO" id="GO:0012505">
    <property type="term" value="C:endomembrane system"/>
    <property type="evidence" value="ECO:0007669"/>
    <property type="project" value="UniProtKB-SubCell"/>
</dbReference>
<accession>A0A0C9ZN47</accession>
<feature type="transmembrane region" description="Helical" evidence="7">
    <location>
        <begin position="320"/>
        <end position="340"/>
    </location>
</feature>
<feature type="domain" description="Sodium/calcium exchanger membrane region" evidence="8">
    <location>
        <begin position="183"/>
        <end position="338"/>
    </location>
</feature>
<evidence type="ECO:0000256" key="6">
    <source>
        <dbReference type="ARBA" id="ARBA00023136"/>
    </source>
</evidence>
<keyword evidence="3 7" id="KW-0812">Transmembrane</keyword>
<keyword evidence="10" id="KW-1185">Reference proteome</keyword>
<organism evidence="9 10">
    <name type="scientific">Pisolithus microcarpus 441</name>
    <dbReference type="NCBI Taxonomy" id="765257"/>
    <lineage>
        <taxon>Eukaryota</taxon>
        <taxon>Fungi</taxon>
        <taxon>Dikarya</taxon>
        <taxon>Basidiomycota</taxon>
        <taxon>Agaricomycotina</taxon>
        <taxon>Agaricomycetes</taxon>
        <taxon>Agaricomycetidae</taxon>
        <taxon>Boletales</taxon>
        <taxon>Sclerodermatineae</taxon>
        <taxon>Pisolithaceae</taxon>
        <taxon>Pisolithus</taxon>
    </lineage>
</organism>
<feature type="transmembrane region" description="Helical" evidence="7">
    <location>
        <begin position="292"/>
        <end position="313"/>
    </location>
</feature>
<dbReference type="OrthoDB" id="1699231at2759"/>
<dbReference type="PANTHER" id="PTHR31503">
    <property type="entry name" value="VACUOLAR CALCIUM ION TRANSPORTER"/>
    <property type="match status" value="1"/>
</dbReference>
<feature type="transmembrane region" description="Helical" evidence="7">
    <location>
        <begin position="81"/>
        <end position="103"/>
    </location>
</feature>
<evidence type="ECO:0000256" key="7">
    <source>
        <dbReference type="SAM" id="Phobius"/>
    </source>
</evidence>
<dbReference type="Pfam" id="PF01699">
    <property type="entry name" value="Na_Ca_ex"/>
    <property type="match status" value="1"/>
</dbReference>
<dbReference type="GO" id="GO:0015369">
    <property type="term" value="F:calcium:proton antiporter activity"/>
    <property type="evidence" value="ECO:0007669"/>
    <property type="project" value="TreeGrafter"/>
</dbReference>
<evidence type="ECO:0000256" key="5">
    <source>
        <dbReference type="ARBA" id="ARBA00023065"/>
    </source>
</evidence>
<keyword evidence="5" id="KW-0406">Ion transport</keyword>
<feature type="transmembrane region" description="Helical" evidence="7">
    <location>
        <begin position="180"/>
        <end position="201"/>
    </location>
</feature>
<reference evidence="10" key="2">
    <citation type="submission" date="2015-01" db="EMBL/GenBank/DDBJ databases">
        <title>Evolutionary Origins and Diversification of the Mycorrhizal Mutualists.</title>
        <authorList>
            <consortium name="DOE Joint Genome Institute"/>
            <consortium name="Mycorrhizal Genomics Consortium"/>
            <person name="Kohler A."/>
            <person name="Kuo A."/>
            <person name="Nagy L.G."/>
            <person name="Floudas D."/>
            <person name="Copeland A."/>
            <person name="Barry K.W."/>
            <person name="Cichocki N."/>
            <person name="Veneault-Fourrey C."/>
            <person name="LaButti K."/>
            <person name="Lindquist E.A."/>
            <person name="Lipzen A."/>
            <person name="Lundell T."/>
            <person name="Morin E."/>
            <person name="Murat C."/>
            <person name="Riley R."/>
            <person name="Ohm R."/>
            <person name="Sun H."/>
            <person name="Tunlid A."/>
            <person name="Henrissat B."/>
            <person name="Grigoriev I.V."/>
            <person name="Hibbett D.S."/>
            <person name="Martin F."/>
        </authorList>
    </citation>
    <scope>NUCLEOTIDE SEQUENCE [LARGE SCALE GENOMIC DNA]</scope>
    <source>
        <strain evidence="10">441</strain>
    </source>
</reference>
<protein>
    <submittedName>
        <fullName evidence="9">Unplaced genomic scaffold scaffold_2, whole genome shotgun sequence</fullName>
    </submittedName>
</protein>
<evidence type="ECO:0000256" key="3">
    <source>
        <dbReference type="ARBA" id="ARBA00022692"/>
    </source>
</evidence>
<dbReference type="InterPro" id="IPR004713">
    <property type="entry name" value="CaH_exchang"/>
</dbReference>
<dbReference type="AlphaFoldDB" id="A0A0C9ZN47"/>
<feature type="transmembrane region" description="Helical" evidence="7">
    <location>
        <begin position="221"/>
        <end position="244"/>
    </location>
</feature>
<dbReference type="GO" id="GO:0006874">
    <property type="term" value="P:intracellular calcium ion homeostasis"/>
    <property type="evidence" value="ECO:0007669"/>
    <property type="project" value="TreeGrafter"/>
</dbReference>
<dbReference type="InterPro" id="IPR004837">
    <property type="entry name" value="NaCa_Exmemb"/>
</dbReference>
<reference evidence="9 10" key="1">
    <citation type="submission" date="2014-04" db="EMBL/GenBank/DDBJ databases">
        <authorList>
            <consortium name="DOE Joint Genome Institute"/>
            <person name="Kuo A."/>
            <person name="Kohler A."/>
            <person name="Costa M.D."/>
            <person name="Nagy L.G."/>
            <person name="Floudas D."/>
            <person name="Copeland A."/>
            <person name="Barry K.W."/>
            <person name="Cichocki N."/>
            <person name="Veneault-Fourrey C."/>
            <person name="LaButti K."/>
            <person name="Lindquist E.A."/>
            <person name="Lipzen A."/>
            <person name="Lundell T."/>
            <person name="Morin E."/>
            <person name="Murat C."/>
            <person name="Sun H."/>
            <person name="Tunlid A."/>
            <person name="Henrissat B."/>
            <person name="Grigoriev I.V."/>
            <person name="Hibbett D.S."/>
            <person name="Martin F."/>
            <person name="Nordberg H.P."/>
            <person name="Cantor M.N."/>
            <person name="Hua S.X."/>
        </authorList>
    </citation>
    <scope>NUCLEOTIDE SEQUENCE [LARGE SCALE GENOMIC DNA]</scope>
    <source>
        <strain evidence="9 10">441</strain>
    </source>
</reference>
<dbReference type="PANTHER" id="PTHR31503:SF20">
    <property type="entry name" value="CA(2+)_H(+) EXCHANGER, PUTATIVE (EUROFUNG)-RELATED"/>
    <property type="match status" value="1"/>
</dbReference>
<dbReference type="Proteomes" id="UP000054018">
    <property type="component" value="Unassembled WGS sequence"/>
</dbReference>
<proteinExistence type="predicted"/>
<keyword evidence="4 7" id="KW-1133">Transmembrane helix</keyword>
<evidence type="ECO:0000256" key="2">
    <source>
        <dbReference type="ARBA" id="ARBA00022448"/>
    </source>
</evidence>
<dbReference type="EMBL" id="KN833686">
    <property type="protein sequence ID" value="KIK30846.1"/>
    <property type="molecule type" value="Genomic_DNA"/>
</dbReference>
<comment type="subcellular location">
    <subcellularLocation>
        <location evidence="1">Endomembrane system</location>
        <topology evidence="1">Multi-pass membrane protein</topology>
    </subcellularLocation>
</comment>
<evidence type="ECO:0000313" key="10">
    <source>
        <dbReference type="Proteomes" id="UP000054018"/>
    </source>
</evidence>
<keyword evidence="2" id="KW-0813">Transport</keyword>
<dbReference type="STRING" id="765257.A0A0C9ZN47"/>
<evidence type="ECO:0000313" key="9">
    <source>
        <dbReference type="EMBL" id="KIK30846.1"/>
    </source>
</evidence>